<dbReference type="EMBL" id="CM026433">
    <property type="protein sequence ID" value="KAG0553649.1"/>
    <property type="molecule type" value="Genomic_DNA"/>
</dbReference>
<comment type="caution">
    <text evidence="2">The sequence shown here is derived from an EMBL/GenBank/DDBJ whole genome shotgun (WGS) entry which is preliminary data.</text>
</comment>
<reference evidence="2" key="1">
    <citation type="submission" date="2020-06" db="EMBL/GenBank/DDBJ databases">
        <title>WGS assembly of Ceratodon purpureus strain R40.</title>
        <authorList>
            <person name="Carey S.B."/>
            <person name="Jenkins J."/>
            <person name="Shu S."/>
            <person name="Lovell J.T."/>
            <person name="Sreedasyam A."/>
            <person name="Maumus F."/>
            <person name="Tiley G.P."/>
            <person name="Fernandez-Pozo N."/>
            <person name="Barry K."/>
            <person name="Chen C."/>
            <person name="Wang M."/>
            <person name="Lipzen A."/>
            <person name="Daum C."/>
            <person name="Saski C.A."/>
            <person name="Payton A.C."/>
            <person name="Mcbreen J.C."/>
            <person name="Conrad R.E."/>
            <person name="Kollar L.M."/>
            <person name="Olsson S."/>
            <person name="Huttunen S."/>
            <person name="Landis J.B."/>
            <person name="Wickett N.J."/>
            <person name="Johnson M.G."/>
            <person name="Rensing S.A."/>
            <person name="Grimwood J."/>
            <person name="Schmutz J."/>
            <person name="Mcdaniel S.F."/>
        </authorList>
    </citation>
    <scope>NUCLEOTIDE SEQUENCE</scope>
    <source>
        <strain evidence="2">R40</strain>
    </source>
</reference>
<dbReference type="GO" id="GO:0009507">
    <property type="term" value="C:chloroplast"/>
    <property type="evidence" value="ECO:0007669"/>
    <property type="project" value="TreeGrafter"/>
</dbReference>
<protein>
    <submittedName>
        <fullName evidence="2">Uncharacterized protein</fullName>
    </submittedName>
</protein>
<dbReference type="InterPro" id="IPR044673">
    <property type="entry name" value="DCL-like"/>
</dbReference>
<name>A0A8T0G6D1_CERPU</name>
<dbReference type="PANTHER" id="PTHR33415:SF4">
    <property type="entry name" value="DCL PROTEIN (DUF3223)"/>
    <property type="match status" value="1"/>
</dbReference>
<dbReference type="Pfam" id="PF11523">
    <property type="entry name" value="DUF3223"/>
    <property type="match status" value="1"/>
</dbReference>
<dbReference type="GO" id="GO:0009658">
    <property type="term" value="P:chloroplast organization"/>
    <property type="evidence" value="ECO:0007669"/>
    <property type="project" value="TreeGrafter"/>
</dbReference>
<evidence type="ECO:0000256" key="1">
    <source>
        <dbReference type="SAM" id="MobiDB-lite"/>
    </source>
</evidence>
<dbReference type="Gene3D" id="3.10.450.40">
    <property type="match status" value="1"/>
</dbReference>
<organism evidence="2 3">
    <name type="scientific">Ceratodon purpureus</name>
    <name type="common">Fire moss</name>
    <name type="synonym">Dicranum purpureum</name>
    <dbReference type="NCBI Taxonomy" id="3225"/>
    <lineage>
        <taxon>Eukaryota</taxon>
        <taxon>Viridiplantae</taxon>
        <taxon>Streptophyta</taxon>
        <taxon>Embryophyta</taxon>
        <taxon>Bryophyta</taxon>
        <taxon>Bryophytina</taxon>
        <taxon>Bryopsida</taxon>
        <taxon>Dicranidae</taxon>
        <taxon>Pseudoditrichales</taxon>
        <taxon>Ditrichaceae</taxon>
        <taxon>Ceratodon</taxon>
    </lineage>
</organism>
<accession>A0A8T0G6D1</accession>
<feature type="region of interest" description="Disordered" evidence="1">
    <location>
        <begin position="83"/>
        <end position="102"/>
    </location>
</feature>
<evidence type="ECO:0000313" key="2">
    <source>
        <dbReference type="EMBL" id="KAG0553649.1"/>
    </source>
</evidence>
<gene>
    <name evidence="2" type="ORF">KC19_12G028000</name>
</gene>
<evidence type="ECO:0000313" key="3">
    <source>
        <dbReference type="Proteomes" id="UP000822688"/>
    </source>
</evidence>
<dbReference type="AlphaFoldDB" id="A0A8T0G6D1"/>
<proteinExistence type="predicted"/>
<sequence length="305" mass="33801">METKSEVLDNQMETKSEVSVEAQVQLTTEEGEGAVVGDNICIEDLFLALTKEQEAVLTEGSVVAVKKNDPMAIENCAAMLHSLPAPGNGDDDGKGPAADENDTPLCALQVESSEQPCKEVALEPVDSKEQEGWNGDGDGKLAPAMDNTALPEFLAVPEDNEPAWGDVPDDIPVEPIFPPRPPKRPRVAPECVEVDDVVQTMRNILFNLSYEDDAHLNPEDEAKVRDLLEYHPNAEEKRGSGIDFIKIKRHHTFKDVRCFWVVRTDGTETDFSYHKCLKGKVAKENPSFVDRYDAIYRAPKRPRMA</sequence>
<keyword evidence="3" id="KW-1185">Reference proteome</keyword>
<dbReference type="GO" id="GO:1901259">
    <property type="term" value="P:chloroplast rRNA processing"/>
    <property type="evidence" value="ECO:0007669"/>
    <property type="project" value="TreeGrafter"/>
</dbReference>
<dbReference type="Proteomes" id="UP000822688">
    <property type="component" value="Chromosome 12"/>
</dbReference>
<dbReference type="PANTHER" id="PTHR33415">
    <property type="entry name" value="PROTEIN EMBRYO DEFECTIVE 514"/>
    <property type="match status" value="1"/>
</dbReference>